<keyword evidence="5 7" id="KW-1133">Transmembrane helix</keyword>
<feature type="transmembrane region" description="Helical" evidence="7">
    <location>
        <begin position="533"/>
        <end position="550"/>
    </location>
</feature>
<dbReference type="RefSeq" id="WP_138650317.1">
    <property type="nucleotide sequence ID" value="NZ_VCKW01000411.1"/>
</dbReference>
<evidence type="ECO:0000256" key="6">
    <source>
        <dbReference type="ARBA" id="ARBA00023136"/>
    </source>
</evidence>
<dbReference type="Gene3D" id="1.20.1640.10">
    <property type="entry name" value="Multidrug efflux transporter AcrB transmembrane domain"/>
    <property type="match status" value="2"/>
</dbReference>
<feature type="transmembrane region" description="Helical" evidence="7">
    <location>
        <begin position="290"/>
        <end position="311"/>
    </location>
</feature>
<dbReference type="InterPro" id="IPR050545">
    <property type="entry name" value="Mycobact_MmpL"/>
</dbReference>
<comment type="similarity">
    <text evidence="2">Belongs to the resistance-nodulation-cell division (RND) (TC 2.A.6) family. MmpL subfamily.</text>
</comment>
<evidence type="ECO:0000256" key="1">
    <source>
        <dbReference type="ARBA" id="ARBA00004651"/>
    </source>
</evidence>
<dbReference type="InterPro" id="IPR000731">
    <property type="entry name" value="SSD"/>
</dbReference>
<feature type="transmembrane region" description="Helical" evidence="7">
    <location>
        <begin position="247"/>
        <end position="269"/>
    </location>
</feature>
<dbReference type="GO" id="GO:0005886">
    <property type="term" value="C:plasma membrane"/>
    <property type="evidence" value="ECO:0007669"/>
    <property type="project" value="UniProtKB-SubCell"/>
</dbReference>
<feature type="transmembrane region" description="Helical" evidence="7">
    <location>
        <begin position="591"/>
        <end position="614"/>
    </location>
</feature>
<dbReference type="Proteomes" id="UP000309174">
    <property type="component" value="Unassembled WGS sequence"/>
</dbReference>
<evidence type="ECO:0000256" key="4">
    <source>
        <dbReference type="ARBA" id="ARBA00022692"/>
    </source>
</evidence>
<dbReference type="PANTHER" id="PTHR33406">
    <property type="entry name" value="MEMBRANE PROTEIN MJ1562-RELATED"/>
    <property type="match status" value="1"/>
</dbReference>
<evidence type="ECO:0000313" key="10">
    <source>
        <dbReference type="Proteomes" id="UP000309174"/>
    </source>
</evidence>
<evidence type="ECO:0000259" key="8">
    <source>
        <dbReference type="PROSITE" id="PS50156"/>
    </source>
</evidence>
<dbReference type="AlphaFoldDB" id="A0A5C4IZ56"/>
<feature type="transmembrane region" description="Helical" evidence="7">
    <location>
        <begin position="323"/>
        <end position="345"/>
    </location>
</feature>
<feature type="transmembrane region" description="Helical" evidence="7">
    <location>
        <begin position="190"/>
        <end position="207"/>
    </location>
</feature>
<feature type="non-terminal residue" evidence="9">
    <location>
        <position position="718"/>
    </location>
</feature>
<feature type="transmembrane region" description="Helical" evidence="7">
    <location>
        <begin position="381"/>
        <end position="400"/>
    </location>
</feature>
<protein>
    <recommendedName>
        <fullName evidence="8">SSD domain-containing protein</fullName>
    </recommendedName>
</protein>
<gene>
    <name evidence="9" type="ORF">ETD83_39370</name>
</gene>
<accession>A0A5C4IZ56</accession>
<reference evidence="9 10" key="1">
    <citation type="submission" date="2019-05" db="EMBL/GenBank/DDBJ databases">
        <title>Draft genome sequence of Actinomadura sp. 14C53.</title>
        <authorList>
            <person name="Saricaoglu S."/>
            <person name="Isik K."/>
        </authorList>
    </citation>
    <scope>NUCLEOTIDE SEQUENCE [LARGE SCALE GENOMIC DNA]</scope>
    <source>
        <strain evidence="9 10">14C53</strain>
    </source>
</reference>
<feature type="transmembrane region" description="Helical" evidence="7">
    <location>
        <begin position="557"/>
        <end position="579"/>
    </location>
</feature>
<evidence type="ECO:0000256" key="5">
    <source>
        <dbReference type="ARBA" id="ARBA00022989"/>
    </source>
</evidence>
<organism evidence="9 10">
    <name type="scientific">Actinomadura soli</name>
    <dbReference type="NCBI Taxonomy" id="2508997"/>
    <lineage>
        <taxon>Bacteria</taxon>
        <taxon>Bacillati</taxon>
        <taxon>Actinomycetota</taxon>
        <taxon>Actinomycetes</taxon>
        <taxon>Streptosporangiales</taxon>
        <taxon>Thermomonosporaceae</taxon>
        <taxon>Actinomadura</taxon>
    </lineage>
</organism>
<keyword evidence="6 7" id="KW-0472">Membrane</keyword>
<dbReference type="EMBL" id="VCKW01000411">
    <property type="protein sequence ID" value="TMQ89058.1"/>
    <property type="molecule type" value="Genomic_DNA"/>
</dbReference>
<dbReference type="SUPFAM" id="SSF82866">
    <property type="entry name" value="Multidrug efflux transporter AcrB transmembrane domain"/>
    <property type="match status" value="2"/>
</dbReference>
<proteinExistence type="inferred from homology"/>
<dbReference type="PROSITE" id="PS50156">
    <property type="entry name" value="SSD"/>
    <property type="match status" value="1"/>
</dbReference>
<dbReference type="PANTHER" id="PTHR33406:SF6">
    <property type="entry name" value="MEMBRANE PROTEIN YDGH-RELATED"/>
    <property type="match status" value="1"/>
</dbReference>
<feature type="transmembrane region" description="Helical" evidence="7">
    <location>
        <begin position="626"/>
        <end position="651"/>
    </location>
</feature>
<keyword evidence="10" id="KW-1185">Reference proteome</keyword>
<evidence type="ECO:0000256" key="7">
    <source>
        <dbReference type="SAM" id="Phobius"/>
    </source>
</evidence>
<keyword evidence="3" id="KW-1003">Cell membrane</keyword>
<name>A0A5C4IZ56_9ACTN</name>
<dbReference type="InterPro" id="IPR004869">
    <property type="entry name" value="MMPL_dom"/>
</dbReference>
<feature type="transmembrane region" description="Helical" evidence="7">
    <location>
        <begin position="214"/>
        <end position="235"/>
    </location>
</feature>
<evidence type="ECO:0000313" key="9">
    <source>
        <dbReference type="EMBL" id="TMQ89058.1"/>
    </source>
</evidence>
<feature type="transmembrane region" description="Helical" evidence="7">
    <location>
        <begin position="663"/>
        <end position="688"/>
    </location>
</feature>
<keyword evidence="4 7" id="KW-0812">Transmembrane</keyword>
<comment type="caution">
    <text evidence="9">The sequence shown here is derived from an EMBL/GenBank/DDBJ whole genome shotgun (WGS) entry which is preliminary data.</text>
</comment>
<dbReference type="Pfam" id="PF03176">
    <property type="entry name" value="MMPL"/>
    <property type="match status" value="2"/>
</dbReference>
<dbReference type="OrthoDB" id="2365435at2"/>
<feature type="domain" description="SSD" evidence="8">
    <location>
        <begin position="234"/>
        <end position="344"/>
    </location>
</feature>
<sequence>MSRAYKFASLPCGRVGKWVVLGVWLVLLVVAMPLAGKLTGAQSNESSAWLPQDAESTRVLEVSERFVPADTFPAVVVYHRDGGALTAADRAKAAADVPRLQAVSGDPKGSAPPRKLAVSVQGPIPSKDGKALETLVNVQVGNDGWDLLGPAVDDYRDIVQKGAPGLEAHITGPAGYAGDFSNVFSGFDKTLLLITAAIVIGILLITYRSPILWLAPLVCVGFALMAAQAAIYLLAEYAGLTVNGQAAFILTVLVFGAGTDYALLLIARYREELRRHRDRHEAMAIALHRAGPAIVASGTTVALSMLCLFVATLNSTKSMGPVMAIGVAVALAAMVTLLPAMLVICGRWMFWPRRPSFGSDEPTERGAWARVGAAVAVRPRATWLISAVVLGAFAAGLFGLRTGSLPASESFSTGKPDSVTGEEVLGRHFPAGSGSPLQIVTKDGTQDAVRAALTKVPDVADVKLAGNNPGRPSGGIVYLEGTLTAPPDSDRGFAAVENARTAVHAVPGANAEVGGSSAVTLDINDASRRDQKAVIPIVLVVVFGILALLLRALVAPLILVATVVLSYAAALGVSALMFNHVFGFHAADPSFPLWTFVFLVALGTDYNIFLMTRVHEETKRVGTRRGALIGLAATGGVITSAGAVLAGTFAALGSLPLVFVAELGFTVAFGVLLDTFVVRSVLVTALNLDVGRHMWWPSALARVQAPPAAAAEAPESPG</sequence>
<evidence type="ECO:0000256" key="3">
    <source>
        <dbReference type="ARBA" id="ARBA00022475"/>
    </source>
</evidence>
<comment type="subcellular location">
    <subcellularLocation>
        <location evidence="1">Cell membrane</location>
        <topology evidence="1">Multi-pass membrane protein</topology>
    </subcellularLocation>
</comment>
<evidence type="ECO:0000256" key="2">
    <source>
        <dbReference type="ARBA" id="ARBA00010157"/>
    </source>
</evidence>